<dbReference type="EMBL" id="UINC01049413">
    <property type="protein sequence ID" value="SVB61162.1"/>
    <property type="molecule type" value="Genomic_DNA"/>
</dbReference>
<reference evidence="1" key="1">
    <citation type="submission" date="2018-05" db="EMBL/GenBank/DDBJ databases">
        <authorList>
            <person name="Lanie J.A."/>
            <person name="Ng W.-L."/>
            <person name="Kazmierczak K.M."/>
            <person name="Andrzejewski T.M."/>
            <person name="Davidsen T.M."/>
            <person name="Wayne K.J."/>
            <person name="Tettelin H."/>
            <person name="Glass J.I."/>
            <person name="Rusch D."/>
            <person name="Podicherti R."/>
            <person name="Tsui H.-C.T."/>
            <person name="Winkler M.E."/>
        </authorList>
    </citation>
    <scope>NUCLEOTIDE SEQUENCE</scope>
</reference>
<evidence type="ECO:0000313" key="1">
    <source>
        <dbReference type="EMBL" id="SVB61162.1"/>
    </source>
</evidence>
<name>A0A382FEU8_9ZZZZ</name>
<gene>
    <name evidence="1" type="ORF">METZ01_LOCUS214016</name>
</gene>
<accession>A0A382FEU8</accession>
<organism evidence="1">
    <name type="scientific">marine metagenome</name>
    <dbReference type="NCBI Taxonomy" id="408172"/>
    <lineage>
        <taxon>unclassified sequences</taxon>
        <taxon>metagenomes</taxon>
        <taxon>ecological metagenomes</taxon>
    </lineage>
</organism>
<proteinExistence type="predicted"/>
<dbReference type="AlphaFoldDB" id="A0A382FEU8"/>
<sequence length="48" mass="5770">MEEKNKDRPKIYERNPDTGVIRWRYVGESPDDYGWPHYGNILTEEEGE</sequence>
<protein>
    <submittedName>
        <fullName evidence="1">Uncharacterized protein</fullName>
    </submittedName>
</protein>